<dbReference type="AlphaFoldDB" id="A0AAN7QP10"/>
<feature type="compositionally biased region" description="Polar residues" evidence="1">
    <location>
        <begin position="1"/>
        <end position="11"/>
    </location>
</feature>
<gene>
    <name evidence="2" type="ORF">RN001_003314</name>
</gene>
<name>A0AAN7QP10_9COLE</name>
<feature type="compositionally biased region" description="Basic and acidic residues" evidence="1">
    <location>
        <begin position="266"/>
        <end position="276"/>
    </location>
</feature>
<feature type="compositionally biased region" description="Polar residues" evidence="1">
    <location>
        <begin position="125"/>
        <end position="134"/>
    </location>
</feature>
<dbReference type="Proteomes" id="UP001353858">
    <property type="component" value="Unassembled WGS sequence"/>
</dbReference>
<comment type="caution">
    <text evidence="2">The sequence shown here is derived from an EMBL/GenBank/DDBJ whole genome shotgun (WGS) entry which is preliminary data.</text>
</comment>
<feature type="region of interest" description="Disordered" evidence="1">
    <location>
        <begin position="266"/>
        <end position="293"/>
    </location>
</feature>
<keyword evidence="3" id="KW-1185">Reference proteome</keyword>
<feature type="region of interest" description="Disordered" evidence="1">
    <location>
        <begin position="1"/>
        <end position="177"/>
    </location>
</feature>
<accession>A0AAN7QP10</accession>
<feature type="compositionally biased region" description="Polar residues" evidence="1">
    <location>
        <begin position="18"/>
        <end position="28"/>
    </location>
</feature>
<proteinExistence type="predicted"/>
<evidence type="ECO:0000256" key="1">
    <source>
        <dbReference type="SAM" id="MobiDB-lite"/>
    </source>
</evidence>
<evidence type="ECO:0000313" key="3">
    <source>
        <dbReference type="Proteomes" id="UP001353858"/>
    </source>
</evidence>
<protein>
    <submittedName>
        <fullName evidence="2">Uncharacterized protein</fullName>
    </submittedName>
</protein>
<dbReference type="EMBL" id="JARPUR010000001">
    <property type="protein sequence ID" value="KAK4887043.1"/>
    <property type="molecule type" value="Genomic_DNA"/>
</dbReference>
<feature type="compositionally biased region" description="Acidic residues" evidence="1">
    <location>
        <begin position="95"/>
        <end position="113"/>
    </location>
</feature>
<sequence length="504" mass="56089">MDSPKTTQKKSINAKPKPSNSNANITKQSVKDLESQAKQSPGSSKRGPKRKLQVQIESNVKRSCLRSNKEKVRSANAQRTSAKKAKEKSSKVDTAGEESSDDTFTEEEDEDSILQDVRDDDKATSKNNVNTKSHLNGDKNPVFYTSPRVRKPNPKFQDFITSPKVRSITNEKQTKEKPETLKIKIKPKVKSSPAVAVPVEKDPLDIVNMKPDSDSKEDDIVRSFLPIMDKPKVLYNLDEEAFGIVKSSKSRLSSAKVDNAVSPIVKETETKTDNENSKNAAKPDISDKITTPADVTPLTTTASVTPVITTPEDVTPNSGVVIPVSNTNATESKVKMNATNNANHQKKANNHNVRKYTRTPIDRKKKSTLIDTKRKEEIRYCLIDGEGVSYRTKSPKTSDVDFNKLVRTLKSVKLPASNWKIRIVVSRQQTITEVTFTNKEVNERCVKFSRVFTGYVITFGKSVVKLVGAPNKISSFNDVTILLDIIHNLSLSDPILQYVSDKDK</sequence>
<evidence type="ECO:0000313" key="2">
    <source>
        <dbReference type="EMBL" id="KAK4887043.1"/>
    </source>
</evidence>
<organism evidence="2 3">
    <name type="scientific">Aquatica leii</name>
    <dbReference type="NCBI Taxonomy" id="1421715"/>
    <lineage>
        <taxon>Eukaryota</taxon>
        <taxon>Metazoa</taxon>
        <taxon>Ecdysozoa</taxon>
        <taxon>Arthropoda</taxon>
        <taxon>Hexapoda</taxon>
        <taxon>Insecta</taxon>
        <taxon>Pterygota</taxon>
        <taxon>Neoptera</taxon>
        <taxon>Endopterygota</taxon>
        <taxon>Coleoptera</taxon>
        <taxon>Polyphaga</taxon>
        <taxon>Elateriformia</taxon>
        <taxon>Elateroidea</taxon>
        <taxon>Lampyridae</taxon>
        <taxon>Luciolinae</taxon>
        <taxon>Aquatica</taxon>
    </lineage>
</organism>
<reference evidence="3" key="1">
    <citation type="submission" date="2023-01" db="EMBL/GenBank/DDBJ databases">
        <title>Key to firefly adult light organ development and bioluminescence: homeobox transcription factors regulate luciferase expression and transportation to peroxisome.</title>
        <authorList>
            <person name="Fu X."/>
        </authorList>
    </citation>
    <scope>NUCLEOTIDE SEQUENCE [LARGE SCALE GENOMIC DNA]</scope>
</reference>